<dbReference type="AlphaFoldDB" id="A0A7R7XTR5"/>
<dbReference type="OrthoDB" id="2851338at2759"/>
<evidence type="ECO:0000313" key="1">
    <source>
        <dbReference type="EMBL" id="BCS26808.1"/>
    </source>
</evidence>
<reference evidence="1" key="2">
    <citation type="submission" date="2021-02" db="EMBL/GenBank/DDBJ databases">
        <title>Aspergillus puulaauensis MK2 genome sequence.</title>
        <authorList>
            <person name="Futagami T."/>
            <person name="Mori K."/>
            <person name="Kadooka C."/>
            <person name="Tanaka T."/>
        </authorList>
    </citation>
    <scope>NUCLEOTIDE SEQUENCE</scope>
    <source>
        <strain evidence="1">MK2</strain>
    </source>
</reference>
<evidence type="ECO:0000313" key="2">
    <source>
        <dbReference type="Proteomes" id="UP000654913"/>
    </source>
</evidence>
<dbReference type="GeneID" id="64976813"/>
<dbReference type="InterPro" id="IPR011008">
    <property type="entry name" value="Dimeric_a/b-barrel"/>
</dbReference>
<keyword evidence="2" id="KW-1185">Reference proteome</keyword>
<dbReference type="EMBL" id="AP024447">
    <property type="protein sequence ID" value="BCS26808.1"/>
    <property type="molecule type" value="Genomic_DNA"/>
</dbReference>
<dbReference type="Proteomes" id="UP000654913">
    <property type="component" value="Chromosome 5"/>
</dbReference>
<dbReference type="KEGG" id="apuu:APUU_51519S"/>
<sequence>MPAPYSQAVFLGPAPDAYPQWEKYVKEGFLASLSSDAPGSRAAAYNIIPNPMGRLPPDDSTSLILLESENLRCLQRDDLHALTQLSASPVDSRSYERIESFDPLGLGPAEADPADIDEYIEFYREDHAPMMAKHPGYLRTTLYRLKGVQEGQVDDPAPLMIIHEFRHLEGLGGQITKDSIETEFAKRVFSKVRSMKARTMKLVYAHDR</sequence>
<name>A0A7R7XTR5_9EURO</name>
<proteinExistence type="predicted"/>
<organism evidence="1 2">
    <name type="scientific">Aspergillus puulaauensis</name>
    <dbReference type="NCBI Taxonomy" id="1220207"/>
    <lineage>
        <taxon>Eukaryota</taxon>
        <taxon>Fungi</taxon>
        <taxon>Dikarya</taxon>
        <taxon>Ascomycota</taxon>
        <taxon>Pezizomycotina</taxon>
        <taxon>Eurotiomycetes</taxon>
        <taxon>Eurotiomycetidae</taxon>
        <taxon>Eurotiales</taxon>
        <taxon>Aspergillaceae</taxon>
        <taxon>Aspergillus</taxon>
    </lineage>
</organism>
<evidence type="ECO:0008006" key="3">
    <source>
        <dbReference type="Google" id="ProtNLM"/>
    </source>
</evidence>
<protein>
    <recommendedName>
        <fullName evidence="3">EthD domain-containing protein</fullName>
    </recommendedName>
</protein>
<dbReference type="SUPFAM" id="SSF54909">
    <property type="entry name" value="Dimeric alpha+beta barrel"/>
    <property type="match status" value="1"/>
</dbReference>
<gene>
    <name evidence="1" type="ORF">APUU_51519S</name>
</gene>
<dbReference type="RefSeq" id="XP_041559002.1">
    <property type="nucleotide sequence ID" value="XM_041706636.1"/>
</dbReference>
<reference evidence="1" key="1">
    <citation type="submission" date="2021-01" db="EMBL/GenBank/DDBJ databases">
        <authorList>
            <consortium name="Aspergillus puulaauensis MK2 genome sequencing consortium"/>
            <person name="Kazuki M."/>
            <person name="Futagami T."/>
        </authorList>
    </citation>
    <scope>NUCLEOTIDE SEQUENCE</scope>
    <source>
        <strain evidence="1">MK2</strain>
    </source>
</reference>
<accession>A0A7R7XTR5</accession>